<evidence type="ECO:0000256" key="6">
    <source>
        <dbReference type="ARBA" id="ARBA00022840"/>
    </source>
</evidence>
<dbReference type="SUPFAM" id="SSF52540">
    <property type="entry name" value="P-loop containing nucleoside triphosphate hydrolases"/>
    <property type="match status" value="1"/>
</dbReference>
<dbReference type="Gene3D" id="3.80.10.10">
    <property type="entry name" value="Ribonuclease Inhibitor"/>
    <property type="match status" value="1"/>
</dbReference>
<dbReference type="InterPro" id="IPR058922">
    <property type="entry name" value="WHD_DRP"/>
</dbReference>
<dbReference type="Pfam" id="PF00931">
    <property type="entry name" value="NB-ARC"/>
    <property type="match status" value="1"/>
</dbReference>
<dbReference type="SUPFAM" id="SSF52058">
    <property type="entry name" value="L domain-like"/>
    <property type="match status" value="1"/>
</dbReference>
<keyword evidence="5" id="KW-0611">Plant defense</keyword>
<dbReference type="Gramene" id="OE9A026708T1">
    <property type="protein sequence ID" value="OE9A026708C1"/>
    <property type="gene ID" value="OE9A026708"/>
</dbReference>
<reference evidence="9 10" key="1">
    <citation type="submission" date="2019-12" db="EMBL/GenBank/DDBJ databases">
        <authorList>
            <person name="Alioto T."/>
            <person name="Alioto T."/>
            <person name="Gomez Garrido J."/>
        </authorList>
    </citation>
    <scope>NUCLEOTIDE SEQUENCE [LARGE SCALE GENOMIC DNA]</scope>
</reference>
<dbReference type="SMART" id="SM00369">
    <property type="entry name" value="LRR_TYP"/>
    <property type="match status" value="3"/>
</dbReference>
<feature type="domain" description="Disease resistance protein winged helix" evidence="8">
    <location>
        <begin position="128"/>
        <end position="199"/>
    </location>
</feature>
<dbReference type="InterPro" id="IPR001611">
    <property type="entry name" value="Leu-rich_rpt"/>
</dbReference>
<dbReference type="FunFam" id="1.10.8.430:FF:000003">
    <property type="entry name" value="Probable disease resistance protein At5g66910"/>
    <property type="match status" value="1"/>
</dbReference>
<evidence type="ECO:0000313" key="10">
    <source>
        <dbReference type="Proteomes" id="UP000594638"/>
    </source>
</evidence>
<dbReference type="Pfam" id="PF13855">
    <property type="entry name" value="LRR_8"/>
    <property type="match status" value="1"/>
</dbReference>
<keyword evidence="6" id="KW-0067">ATP-binding</keyword>
<dbReference type="Pfam" id="PF23559">
    <property type="entry name" value="WHD_DRP"/>
    <property type="match status" value="1"/>
</dbReference>
<dbReference type="EMBL" id="CACTIH010000416">
    <property type="protein sequence ID" value="CAA2960545.1"/>
    <property type="molecule type" value="Genomic_DNA"/>
</dbReference>
<comment type="similarity">
    <text evidence="1">Belongs to the disease resistance NB-LRR family.</text>
</comment>
<dbReference type="FunFam" id="1.10.10.10:FF:000322">
    <property type="entry name" value="Probable disease resistance protein At1g63360"/>
    <property type="match status" value="1"/>
</dbReference>
<dbReference type="GO" id="GO:0005524">
    <property type="term" value="F:ATP binding"/>
    <property type="evidence" value="ECO:0007669"/>
    <property type="project" value="UniProtKB-KW"/>
</dbReference>
<gene>
    <name evidence="9" type="ORF">OLEA9_A026708</name>
</gene>
<dbReference type="Gene3D" id="1.10.10.10">
    <property type="entry name" value="Winged helix-like DNA-binding domain superfamily/Winged helix DNA-binding domain"/>
    <property type="match status" value="1"/>
</dbReference>
<dbReference type="InterPro" id="IPR044974">
    <property type="entry name" value="Disease_R_plants"/>
</dbReference>
<dbReference type="GO" id="GO:0098542">
    <property type="term" value="P:defense response to other organism"/>
    <property type="evidence" value="ECO:0007669"/>
    <property type="project" value="TreeGrafter"/>
</dbReference>
<dbReference type="PANTHER" id="PTHR23155">
    <property type="entry name" value="DISEASE RESISTANCE PROTEIN RP"/>
    <property type="match status" value="1"/>
</dbReference>
<keyword evidence="4" id="KW-0547">Nucleotide-binding</keyword>
<evidence type="ECO:0000313" key="9">
    <source>
        <dbReference type="EMBL" id="CAA2960545.1"/>
    </source>
</evidence>
<evidence type="ECO:0000256" key="4">
    <source>
        <dbReference type="ARBA" id="ARBA00022741"/>
    </source>
</evidence>
<dbReference type="InterPro" id="IPR036388">
    <property type="entry name" value="WH-like_DNA-bd_sf"/>
</dbReference>
<dbReference type="InterPro" id="IPR003591">
    <property type="entry name" value="Leu-rich_rpt_typical-subtyp"/>
</dbReference>
<keyword evidence="3" id="KW-0677">Repeat</keyword>
<organism evidence="9 10">
    <name type="scientific">Olea europaea subsp. europaea</name>
    <dbReference type="NCBI Taxonomy" id="158383"/>
    <lineage>
        <taxon>Eukaryota</taxon>
        <taxon>Viridiplantae</taxon>
        <taxon>Streptophyta</taxon>
        <taxon>Embryophyta</taxon>
        <taxon>Tracheophyta</taxon>
        <taxon>Spermatophyta</taxon>
        <taxon>Magnoliopsida</taxon>
        <taxon>eudicotyledons</taxon>
        <taxon>Gunneridae</taxon>
        <taxon>Pentapetalae</taxon>
        <taxon>asterids</taxon>
        <taxon>lamiids</taxon>
        <taxon>Lamiales</taxon>
        <taxon>Oleaceae</taxon>
        <taxon>Oleeae</taxon>
        <taxon>Olea</taxon>
    </lineage>
</organism>
<dbReference type="InterPro" id="IPR027417">
    <property type="entry name" value="P-loop_NTPase"/>
</dbReference>
<dbReference type="InterPro" id="IPR002182">
    <property type="entry name" value="NB-ARC"/>
</dbReference>
<dbReference type="AlphaFoldDB" id="A0A8S0Q116"/>
<evidence type="ECO:0000256" key="3">
    <source>
        <dbReference type="ARBA" id="ARBA00022737"/>
    </source>
</evidence>
<accession>A0A8S0Q116</accession>
<dbReference type="GO" id="GO:0043531">
    <property type="term" value="F:ADP binding"/>
    <property type="evidence" value="ECO:0007669"/>
    <property type="project" value="InterPro"/>
</dbReference>
<evidence type="ECO:0000256" key="1">
    <source>
        <dbReference type="ARBA" id="ARBA00008894"/>
    </source>
</evidence>
<keyword evidence="10" id="KW-1185">Reference proteome</keyword>
<dbReference type="PROSITE" id="PS51450">
    <property type="entry name" value="LRR"/>
    <property type="match status" value="1"/>
</dbReference>
<dbReference type="InterPro" id="IPR032675">
    <property type="entry name" value="LRR_dom_sf"/>
</dbReference>
<dbReference type="PANTHER" id="PTHR23155:SF1032">
    <property type="entry name" value="NB-ARC DOMAIN-CONTAINING PROTEIN"/>
    <property type="match status" value="1"/>
</dbReference>
<sequence>MIVISRSLEVCHNMECQKFLKVKVLSDEEAWKLFKNKLSYGKRLPPKVEEIAREVVKKCAGLPLAIITMAGSLRRVVDIHDWRDALEELKESCVGRDVMENEVFPILLCSYNRLRDPILKRCFLYCSLYPEDHGIQRHKLISNFISEGLMERRRSRQAYFDQGHKILNKLENVCLLERCKITYSVVLGVKMHDLIREMALKITKDDYMVKAGLQLNEIPEEQEWKEDLVKVSLMWNRIKGISGVTSPKCPKLSTLLLSFNPLKSIPDSFFLQMRGLHILNLSYTRIKYLPSSISDLEELNALLLSNCHKLVFVPPLGNLKALKDLDLSNSAIKEIPQGVESLTNLKCLDTIGSHIEKIPTGIF</sequence>
<feature type="domain" description="NB-ARC" evidence="7">
    <location>
        <begin position="1"/>
        <end position="37"/>
    </location>
</feature>
<evidence type="ECO:0000259" key="8">
    <source>
        <dbReference type="Pfam" id="PF23559"/>
    </source>
</evidence>
<evidence type="ECO:0000259" key="7">
    <source>
        <dbReference type="Pfam" id="PF00931"/>
    </source>
</evidence>
<keyword evidence="2" id="KW-0433">Leucine-rich repeat</keyword>
<dbReference type="InterPro" id="IPR042197">
    <property type="entry name" value="Apaf_helical"/>
</dbReference>
<dbReference type="OrthoDB" id="736010at2759"/>
<proteinExistence type="inferred from homology"/>
<comment type="caution">
    <text evidence="9">The sequence shown here is derived from an EMBL/GenBank/DDBJ whole genome shotgun (WGS) entry which is preliminary data.</text>
</comment>
<evidence type="ECO:0000256" key="5">
    <source>
        <dbReference type="ARBA" id="ARBA00022821"/>
    </source>
</evidence>
<evidence type="ECO:0000256" key="2">
    <source>
        <dbReference type="ARBA" id="ARBA00022614"/>
    </source>
</evidence>
<name>A0A8S0Q116_OLEEU</name>
<protein>
    <submittedName>
        <fullName evidence="9">Probable disease resistance At5g63020</fullName>
    </submittedName>
</protein>
<dbReference type="Proteomes" id="UP000594638">
    <property type="component" value="Unassembled WGS sequence"/>
</dbReference>
<dbReference type="Gene3D" id="1.10.8.430">
    <property type="entry name" value="Helical domain of apoptotic protease-activating factors"/>
    <property type="match status" value="1"/>
</dbReference>